<proteinExistence type="predicted"/>
<dbReference type="Proteomes" id="UP000078532">
    <property type="component" value="Unassembled WGS sequence"/>
</dbReference>
<reference evidence="2 3" key="1">
    <citation type="submission" date="2016-04" db="EMBL/GenBank/DDBJ databases">
        <authorList>
            <person name="Evans L.H."/>
            <person name="Alamgir A."/>
            <person name="Owens N."/>
            <person name="Weber N.D."/>
            <person name="Virtaneva K."/>
            <person name="Barbian K."/>
            <person name="Babar A."/>
            <person name="Rosenke K."/>
        </authorList>
    </citation>
    <scope>NUCLEOTIDE SEQUENCE [LARGE SCALE GENOMIC DNA]</scope>
    <source>
        <strain evidence="2 3">LMa1</strain>
    </source>
</reference>
<dbReference type="AlphaFoldDB" id="A0A1B7LBE2"/>
<protein>
    <recommendedName>
        <fullName evidence="4">Type 4 fimbrial biogenesis protein PilX N-terminal domain-containing protein</fullName>
    </recommendedName>
</protein>
<dbReference type="RefSeq" id="WP_066670750.1">
    <property type="nucleotide sequence ID" value="NZ_LYVF01000191.1"/>
</dbReference>
<keyword evidence="1" id="KW-0812">Transmembrane</keyword>
<dbReference type="STRING" id="1838280.A6M21_14795"/>
<dbReference type="EMBL" id="LYVF01000191">
    <property type="protein sequence ID" value="OAT79865.1"/>
    <property type="molecule type" value="Genomic_DNA"/>
</dbReference>
<evidence type="ECO:0008006" key="4">
    <source>
        <dbReference type="Google" id="ProtNLM"/>
    </source>
</evidence>
<gene>
    <name evidence="2" type="ORF">A6M21_14795</name>
</gene>
<accession>A0A1B7LBE2</accession>
<name>A0A1B7LBE2_9FIRM</name>
<sequence length="188" mass="20272">MDDLYKRVLKNETGMVLAFTLVIVLILSIILTALLISVSTTARIQSGIWQKEQARYLAQAGVQRVIFETRFLIAGKGSYFNGALDTVKLQQGLVNLQLQNVTLGNGEYTISNISHPVTVDAGNDITALDISFESTGSSANSTVALLATLEFQFNQLLLSNQGGQLQDAVMLNKITVTPVPAAQGSQNQ</sequence>
<evidence type="ECO:0000313" key="2">
    <source>
        <dbReference type="EMBL" id="OAT79865.1"/>
    </source>
</evidence>
<feature type="transmembrane region" description="Helical" evidence="1">
    <location>
        <begin position="15"/>
        <end position="36"/>
    </location>
</feature>
<keyword evidence="1" id="KW-1133">Transmembrane helix</keyword>
<organism evidence="2 3">
    <name type="scientific">Desulfotomaculum copahuensis</name>
    <dbReference type="NCBI Taxonomy" id="1838280"/>
    <lineage>
        <taxon>Bacteria</taxon>
        <taxon>Bacillati</taxon>
        <taxon>Bacillota</taxon>
        <taxon>Clostridia</taxon>
        <taxon>Eubacteriales</taxon>
        <taxon>Desulfotomaculaceae</taxon>
        <taxon>Desulfotomaculum</taxon>
    </lineage>
</organism>
<evidence type="ECO:0000256" key="1">
    <source>
        <dbReference type="SAM" id="Phobius"/>
    </source>
</evidence>
<keyword evidence="3" id="KW-1185">Reference proteome</keyword>
<keyword evidence="1" id="KW-0472">Membrane</keyword>
<comment type="caution">
    <text evidence="2">The sequence shown here is derived from an EMBL/GenBank/DDBJ whole genome shotgun (WGS) entry which is preliminary data.</text>
</comment>
<evidence type="ECO:0000313" key="3">
    <source>
        <dbReference type="Proteomes" id="UP000078532"/>
    </source>
</evidence>